<dbReference type="GeneID" id="27665878"/>
<comment type="caution">
    <text evidence="2">The sequence shown here is derived from an EMBL/GenBank/DDBJ whole genome shotgun (WGS) entry which is preliminary data.</text>
</comment>
<dbReference type="Proteomes" id="UP000033710">
    <property type="component" value="Unassembled WGS sequence"/>
</dbReference>
<dbReference type="AlphaFoldDB" id="A0A0F2M0P8"/>
<name>A0A0F2M0P8_SPOSC</name>
<dbReference type="KEGG" id="ssck:SPSK_03767"/>
<protein>
    <submittedName>
        <fullName evidence="2">Uncharacterized protein</fullName>
    </submittedName>
</protein>
<feature type="region of interest" description="Disordered" evidence="1">
    <location>
        <begin position="24"/>
        <end position="59"/>
    </location>
</feature>
<accession>A0A0F2M0P8</accession>
<evidence type="ECO:0000313" key="2">
    <source>
        <dbReference type="EMBL" id="KJR82335.1"/>
    </source>
</evidence>
<evidence type="ECO:0000256" key="1">
    <source>
        <dbReference type="SAM" id="MobiDB-lite"/>
    </source>
</evidence>
<evidence type="ECO:0000313" key="3">
    <source>
        <dbReference type="Proteomes" id="UP000033710"/>
    </source>
</evidence>
<dbReference type="VEuPathDB" id="FungiDB:SPSK_03767"/>
<organism evidence="2 3">
    <name type="scientific">Sporothrix schenckii 1099-18</name>
    <dbReference type="NCBI Taxonomy" id="1397361"/>
    <lineage>
        <taxon>Eukaryota</taxon>
        <taxon>Fungi</taxon>
        <taxon>Dikarya</taxon>
        <taxon>Ascomycota</taxon>
        <taxon>Pezizomycotina</taxon>
        <taxon>Sordariomycetes</taxon>
        <taxon>Sordariomycetidae</taxon>
        <taxon>Ophiostomatales</taxon>
        <taxon>Ophiostomataceae</taxon>
        <taxon>Sporothrix</taxon>
    </lineage>
</organism>
<dbReference type="RefSeq" id="XP_016585011.1">
    <property type="nucleotide sequence ID" value="XM_016730601.1"/>
</dbReference>
<feature type="compositionally biased region" description="Polar residues" evidence="1">
    <location>
        <begin position="24"/>
        <end position="43"/>
    </location>
</feature>
<reference evidence="2 3" key="1">
    <citation type="journal article" date="2014" name="BMC Genomics">
        <title>Comparative genomics of the major fungal agents of human and animal Sporotrichosis: Sporothrix schenckii and Sporothrix brasiliensis.</title>
        <authorList>
            <person name="Teixeira M.M."/>
            <person name="de Almeida L.G."/>
            <person name="Kubitschek-Barreira P."/>
            <person name="Alves F.L."/>
            <person name="Kioshima E.S."/>
            <person name="Abadio A.K."/>
            <person name="Fernandes L."/>
            <person name="Derengowski L.S."/>
            <person name="Ferreira K.S."/>
            <person name="Souza R.C."/>
            <person name="Ruiz J.C."/>
            <person name="de Andrade N.C."/>
            <person name="Paes H.C."/>
            <person name="Nicola A.M."/>
            <person name="Albuquerque P."/>
            <person name="Gerber A.L."/>
            <person name="Martins V.P."/>
            <person name="Peconick L.D."/>
            <person name="Neto A.V."/>
            <person name="Chaucanez C.B."/>
            <person name="Silva P.A."/>
            <person name="Cunha O.L."/>
            <person name="de Oliveira F.F."/>
            <person name="dos Santos T.C."/>
            <person name="Barros A.L."/>
            <person name="Soares M.A."/>
            <person name="de Oliveira L.M."/>
            <person name="Marini M.M."/>
            <person name="Villalobos-Duno H."/>
            <person name="Cunha M.M."/>
            <person name="de Hoog S."/>
            <person name="da Silveira J.F."/>
            <person name="Henrissat B."/>
            <person name="Nino-Vega G.A."/>
            <person name="Cisalpino P.S."/>
            <person name="Mora-Montes H.M."/>
            <person name="Almeida S.R."/>
            <person name="Stajich J.E."/>
            <person name="Lopes-Bezerra L.M."/>
            <person name="Vasconcelos A.T."/>
            <person name="Felipe M.S."/>
        </authorList>
    </citation>
    <scope>NUCLEOTIDE SEQUENCE [LARGE SCALE GENOMIC DNA]</scope>
    <source>
        <strain evidence="2 3">1099-18</strain>
    </source>
</reference>
<gene>
    <name evidence="2" type="ORF">SPSK_03767</name>
</gene>
<proteinExistence type="predicted"/>
<reference evidence="2 3" key="2">
    <citation type="journal article" date="2015" name="Eukaryot. Cell">
        <title>Asexual propagation of a virulent clone complex in a human and feline outbreak of sporotrichosis.</title>
        <authorList>
            <person name="Teixeira Mde M."/>
            <person name="Rodrigues A.M."/>
            <person name="Tsui C.K."/>
            <person name="de Almeida L.G."/>
            <person name="Van Diepeningen A.D."/>
            <person name="van den Ende B.G."/>
            <person name="Fernandes G.F."/>
            <person name="Kano R."/>
            <person name="Hamelin R.C."/>
            <person name="Lopes-Bezerra L.M."/>
            <person name="Vasconcelos A.T."/>
            <person name="de Hoog S."/>
            <person name="de Camargo Z.P."/>
            <person name="Felipe M.S."/>
        </authorList>
    </citation>
    <scope>NUCLEOTIDE SEQUENCE [LARGE SCALE GENOMIC DNA]</scope>
    <source>
        <strain evidence="2 3">1099-18</strain>
    </source>
</reference>
<sequence>MEHTKRNLIFDRVLASHPHVRIRTPQTVPTGQGSSAGCEQCESSTKHHQPGKSNSEGWITPTRGILALQNERSVLGFYFAEEGAVQRRNLLELQNKSGLIS</sequence>
<dbReference type="EMBL" id="AXCR01000010">
    <property type="protein sequence ID" value="KJR82335.1"/>
    <property type="molecule type" value="Genomic_DNA"/>
</dbReference>